<dbReference type="AlphaFoldDB" id="A0A9P8Y6R3"/>
<dbReference type="RefSeq" id="XP_046012623.1">
    <property type="nucleotide sequence ID" value="XM_046156759.1"/>
</dbReference>
<protein>
    <recommendedName>
        <fullName evidence="4">Myb-like domain-containing protein</fullName>
    </recommendedName>
</protein>
<evidence type="ECO:0000313" key="2">
    <source>
        <dbReference type="EMBL" id="KAH7030943.1"/>
    </source>
</evidence>
<feature type="compositionally biased region" description="Acidic residues" evidence="1">
    <location>
        <begin position="448"/>
        <end position="469"/>
    </location>
</feature>
<dbReference type="CDD" id="cd00167">
    <property type="entry name" value="SANT"/>
    <property type="match status" value="1"/>
</dbReference>
<dbReference type="GO" id="GO:0042790">
    <property type="term" value="P:nucleolar large rRNA transcription by RNA polymerase I"/>
    <property type="evidence" value="ECO:0007669"/>
    <property type="project" value="InterPro"/>
</dbReference>
<dbReference type="EMBL" id="JAGTJQ010000005">
    <property type="protein sequence ID" value="KAH7030943.1"/>
    <property type="molecule type" value="Genomic_DNA"/>
</dbReference>
<feature type="compositionally biased region" description="Basic and acidic residues" evidence="1">
    <location>
        <begin position="1"/>
        <end position="10"/>
    </location>
</feature>
<dbReference type="OrthoDB" id="2240312at2759"/>
<name>A0A9P8Y6R3_9PEZI</name>
<dbReference type="InterPro" id="IPR001005">
    <property type="entry name" value="SANT/Myb"/>
</dbReference>
<proteinExistence type="predicted"/>
<dbReference type="GO" id="GO:0000182">
    <property type="term" value="F:rDNA binding"/>
    <property type="evidence" value="ECO:0007669"/>
    <property type="project" value="TreeGrafter"/>
</dbReference>
<dbReference type="Proteomes" id="UP000756346">
    <property type="component" value="Unassembled WGS sequence"/>
</dbReference>
<dbReference type="GO" id="GO:0006361">
    <property type="term" value="P:transcription initiation at RNA polymerase I promoter"/>
    <property type="evidence" value="ECO:0007669"/>
    <property type="project" value="TreeGrafter"/>
</dbReference>
<dbReference type="GO" id="GO:0001181">
    <property type="term" value="F:RNA polymerase I general transcription initiation factor activity"/>
    <property type="evidence" value="ECO:0007669"/>
    <property type="project" value="TreeGrafter"/>
</dbReference>
<evidence type="ECO:0008006" key="4">
    <source>
        <dbReference type="Google" id="ProtNLM"/>
    </source>
</evidence>
<dbReference type="InterPro" id="IPR039601">
    <property type="entry name" value="Rrn5"/>
</dbReference>
<dbReference type="SUPFAM" id="SSF46689">
    <property type="entry name" value="Homeodomain-like"/>
    <property type="match status" value="1"/>
</dbReference>
<feature type="region of interest" description="Disordered" evidence="1">
    <location>
        <begin position="437"/>
        <end position="503"/>
    </location>
</feature>
<evidence type="ECO:0000256" key="1">
    <source>
        <dbReference type="SAM" id="MobiDB-lite"/>
    </source>
</evidence>
<sequence>MDEMDLDARPRGRNASPDHLSQSDNNSSAQPGPQTALAVRLHSQQQLGWMSPRKRRRSSDAQEVPFDPVTPLKRRKTNFNATYLSLFNNHVLDVAGRSPHEFRQKLAPSQIGVVNWTSAEKEALFAAVTRLGRDDLPGIAAQVRTKTVLEIRQYLMLLQDAVLSRRGGKSRLSGAVDLLSHPAAVEVDQELCNALEKAADDLSLRQQAHEEGVEEHRWGDTPWLITEAVARDLEAQVRRHDPDIQSFGEFFITKNWLHLSEHVFMNAAIEDCNWRSVSADRPAIRATALEDFYGLAKSITRRLLATTLIMANSRLRRRPQVKVGSVKVQDVKAARMSLGLSGDSRRFWATSARRLRLNVYDDEDVYNDSGAQEIERTQVATDDDEADASDASSGPDQDHTGSEHDDIGYDSQVAQSETPQDEEPPYLLYDTVEEFLGFPPEAGPALESSDESDDTSDDDAGDDDDLGANEDDHNTEFSQQQQPSVPIKTAASPPASPMPHDSLPINTTAVEKDLEEAIYHSAIDFSGTTRARDTLRAKIIAEHQLHAAADAYDAAASRAEEARLWAVLREEETPDDPTLSTTAGGGAGGGGEERMSSAAPSVTSDDEGFTTDATSASAKRGGTRKPGALDLGGVASGDGGDHDIAGRGDWRASIQYCSEWELAYLRRHGQRY</sequence>
<gene>
    <name evidence="2" type="ORF">B0I36DRAFT_349103</name>
</gene>
<feature type="region of interest" description="Disordered" evidence="1">
    <location>
        <begin position="368"/>
        <end position="407"/>
    </location>
</feature>
<reference evidence="2" key="1">
    <citation type="journal article" date="2021" name="Nat. Commun.">
        <title>Genetic determinants of endophytism in the Arabidopsis root mycobiome.</title>
        <authorList>
            <person name="Mesny F."/>
            <person name="Miyauchi S."/>
            <person name="Thiergart T."/>
            <person name="Pickel B."/>
            <person name="Atanasova L."/>
            <person name="Karlsson M."/>
            <person name="Huettel B."/>
            <person name="Barry K.W."/>
            <person name="Haridas S."/>
            <person name="Chen C."/>
            <person name="Bauer D."/>
            <person name="Andreopoulos W."/>
            <person name="Pangilinan J."/>
            <person name="LaButti K."/>
            <person name="Riley R."/>
            <person name="Lipzen A."/>
            <person name="Clum A."/>
            <person name="Drula E."/>
            <person name="Henrissat B."/>
            <person name="Kohler A."/>
            <person name="Grigoriev I.V."/>
            <person name="Martin F.M."/>
            <person name="Hacquard S."/>
        </authorList>
    </citation>
    <scope>NUCLEOTIDE SEQUENCE</scope>
    <source>
        <strain evidence="2">MPI-CAGE-CH-0230</strain>
    </source>
</reference>
<dbReference type="PANTHER" id="PTHR28079:SF1">
    <property type="entry name" value="RNA POLYMERASE I-SPECIFIC TRANSCRIPTION INITIATION FACTOR RRN5"/>
    <property type="match status" value="1"/>
</dbReference>
<accession>A0A9P8Y6R3</accession>
<dbReference type="Gene3D" id="1.10.10.60">
    <property type="entry name" value="Homeodomain-like"/>
    <property type="match status" value="1"/>
</dbReference>
<feature type="region of interest" description="Disordered" evidence="1">
    <location>
        <begin position="1"/>
        <end position="69"/>
    </location>
</feature>
<feature type="compositionally biased region" description="Polar residues" evidence="1">
    <location>
        <begin position="19"/>
        <end position="33"/>
    </location>
</feature>
<comment type="caution">
    <text evidence="2">The sequence shown here is derived from an EMBL/GenBank/DDBJ whole genome shotgun (WGS) entry which is preliminary data.</text>
</comment>
<dbReference type="GeneID" id="70186305"/>
<dbReference type="GO" id="GO:0000500">
    <property type="term" value="C:RNA polymerase I upstream activating factor complex"/>
    <property type="evidence" value="ECO:0007669"/>
    <property type="project" value="InterPro"/>
</dbReference>
<feature type="compositionally biased region" description="Basic and acidic residues" evidence="1">
    <location>
        <begin position="396"/>
        <end position="407"/>
    </location>
</feature>
<dbReference type="PANTHER" id="PTHR28079">
    <property type="entry name" value="RNA POLYMERASE I-SPECIFIC TRANSCRIPTION INITIATION FACTOR RRN5"/>
    <property type="match status" value="1"/>
</dbReference>
<dbReference type="InterPro" id="IPR009057">
    <property type="entry name" value="Homeodomain-like_sf"/>
</dbReference>
<keyword evidence="3" id="KW-1185">Reference proteome</keyword>
<evidence type="ECO:0000313" key="3">
    <source>
        <dbReference type="Proteomes" id="UP000756346"/>
    </source>
</evidence>
<feature type="region of interest" description="Disordered" evidence="1">
    <location>
        <begin position="571"/>
        <end position="634"/>
    </location>
</feature>
<organism evidence="2 3">
    <name type="scientific">Microdochium trichocladiopsis</name>
    <dbReference type="NCBI Taxonomy" id="1682393"/>
    <lineage>
        <taxon>Eukaryota</taxon>
        <taxon>Fungi</taxon>
        <taxon>Dikarya</taxon>
        <taxon>Ascomycota</taxon>
        <taxon>Pezizomycotina</taxon>
        <taxon>Sordariomycetes</taxon>
        <taxon>Xylariomycetidae</taxon>
        <taxon>Xylariales</taxon>
        <taxon>Microdochiaceae</taxon>
        <taxon>Microdochium</taxon>
    </lineage>
</organism>